<sequence length="116" mass="13218">MQHHMGNNTEPIGVHLKFPWFILLHFNTTEARSTTVSDKLHVSRKKVQVYSPTPINQAKSLIVPGALPRDKIFFINCQILSGISNEKVVRLEISMNYTSTMQTFKHAKHFNGVIDT</sequence>
<dbReference type="EMBL" id="GISG01108788">
    <property type="protein sequence ID" value="MBA4638228.1"/>
    <property type="molecule type" value="Transcribed_RNA"/>
</dbReference>
<organism evidence="1">
    <name type="scientific">Opuntia streptacantha</name>
    <name type="common">Prickly pear cactus</name>
    <name type="synonym">Opuntia cardona</name>
    <dbReference type="NCBI Taxonomy" id="393608"/>
    <lineage>
        <taxon>Eukaryota</taxon>
        <taxon>Viridiplantae</taxon>
        <taxon>Streptophyta</taxon>
        <taxon>Embryophyta</taxon>
        <taxon>Tracheophyta</taxon>
        <taxon>Spermatophyta</taxon>
        <taxon>Magnoliopsida</taxon>
        <taxon>eudicotyledons</taxon>
        <taxon>Gunneridae</taxon>
        <taxon>Pentapetalae</taxon>
        <taxon>Caryophyllales</taxon>
        <taxon>Cactineae</taxon>
        <taxon>Cactaceae</taxon>
        <taxon>Opuntioideae</taxon>
        <taxon>Opuntia</taxon>
    </lineage>
</organism>
<dbReference type="AlphaFoldDB" id="A0A7C9DBN9"/>
<name>A0A7C9DBN9_OPUST</name>
<accession>A0A7C9DBN9</accession>
<reference evidence="1" key="1">
    <citation type="journal article" date="2013" name="J. Plant Res.">
        <title>Effect of fungi and light on seed germination of three Opuntia species from semiarid lands of central Mexico.</title>
        <authorList>
            <person name="Delgado-Sanchez P."/>
            <person name="Jimenez-Bremont J.F."/>
            <person name="Guerrero-Gonzalez Mde L."/>
            <person name="Flores J."/>
        </authorList>
    </citation>
    <scope>NUCLEOTIDE SEQUENCE</scope>
    <source>
        <tissue evidence="1">Cladode</tissue>
    </source>
</reference>
<reference evidence="1" key="2">
    <citation type="submission" date="2020-07" db="EMBL/GenBank/DDBJ databases">
        <authorList>
            <person name="Vera ALvarez R."/>
            <person name="Arias-Moreno D.M."/>
            <person name="Jimenez-Jacinto V."/>
            <person name="Jimenez-Bremont J.F."/>
            <person name="Swaminathan K."/>
            <person name="Moose S.P."/>
            <person name="Guerrero-Gonzalez M.L."/>
            <person name="Marino-Ramirez L."/>
            <person name="Landsman D."/>
            <person name="Rodriguez-Kessler M."/>
            <person name="Delgado-Sanchez P."/>
        </authorList>
    </citation>
    <scope>NUCLEOTIDE SEQUENCE</scope>
    <source>
        <tissue evidence="1">Cladode</tissue>
    </source>
</reference>
<dbReference type="EMBL" id="GISG01108786">
    <property type="protein sequence ID" value="MBA4638226.1"/>
    <property type="molecule type" value="Transcribed_RNA"/>
</dbReference>
<evidence type="ECO:0000313" key="1">
    <source>
        <dbReference type="EMBL" id="MBA4638226.1"/>
    </source>
</evidence>
<proteinExistence type="predicted"/>
<dbReference type="EMBL" id="GISG01108787">
    <property type="protein sequence ID" value="MBA4638227.1"/>
    <property type="molecule type" value="Transcribed_RNA"/>
</dbReference>
<protein>
    <submittedName>
        <fullName evidence="1">Uncharacterized protein</fullName>
    </submittedName>
</protein>